<evidence type="ECO:0000313" key="1">
    <source>
        <dbReference type="EMBL" id="WTP54633.1"/>
    </source>
</evidence>
<proteinExistence type="predicted"/>
<keyword evidence="2" id="KW-1185">Reference proteome</keyword>
<name>A0ABZ1JSI9_9ACTN</name>
<protein>
    <submittedName>
        <fullName evidence="1">Uncharacterized protein</fullName>
    </submittedName>
</protein>
<dbReference type="EMBL" id="CP108133">
    <property type="protein sequence ID" value="WTP54633.1"/>
    <property type="molecule type" value="Genomic_DNA"/>
</dbReference>
<reference evidence="1" key="1">
    <citation type="submission" date="2022-10" db="EMBL/GenBank/DDBJ databases">
        <title>The complete genomes of actinobacterial strains from the NBC collection.</title>
        <authorList>
            <person name="Joergensen T.S."/>
            <person name="Alvarez Arevalo M."/>
            <person name="Sterndorff E.B."/>
            <person name="Faurdal D."/>
            <person name="Vuksanovic O."/>
            <person name="Mourched A.-S."/>
            <person name="Charusanti P."/>
            <person name="Shaw S."/>
            <person name="Blin K."/>
            <person name="Weber T."/>
        </authorList>
    </citation>
    <scope>NUCLEOTIDE SEQUENCE</scope>
    <source>
        <strain evidence="1">NBC_00189</strain>
    </source>
</reference>
<dbReference type="Proteomes" id="UP001432166">
    <property type="component" value="Chromosome"/>
</dbReference>
<accession>A0ABZ1JSI9</accession>
<evidence type="ECO:0000313" key="2">
    <source>
        <dbReference type="Proteomes" id="UP001432166"/>
    </source>
</evidence>
<dbReference type="RefSeq" id="WP_328939907.1">
    <property type="nucleotide sequence ID" value="NZ_CP108133.1"/>
</dbReference>
<gene>
    <name evidence="1" type="ORF">OG288_43870</name>
</gene>
<sequence length="48" mass="5266">MPSDRPDGIGVGRGRQLNARTAPHFLKSIGFDIDEGQWMIDGTRLLAV</sequence>
<organism evidence="1 2">
    <name type="scientific">Streptomyces tauricus</name>
    <dbReference type="NCBI Taxonomy" id="68274"/>
    <lineage>
        <taxon>Bacteria</taxon>
        <taxon>Bacillati</taxon>
        <taxon>Actinomycetota</taxon>
        <taxon>Actinomycetes</taxon>
        <taxon>Kitasatosporales</taxon>
        <taxon>Streptomycetaceae</taxon>
        <taxon>Streptomyces</taxon>
        <taxon>Streptomyces aurantiacus group</taxon>
    </lineage>
</organism>